<dbReference type="Pfam" id="PF03099">
    <property type="entry name" value="BPL_LplA_LipB"/>
    <property type="match status" value="1"/>
</dbReference>
<dbReference type="NCBIfam" id="TIGR00121">
    <property type="entry name" value="birA_ligase"/>
    <property type="match status" value="1"/>
</dbReference>
<accession>A0AAV8UIG0</accession>
<evidence type="ECO:0000313" key="4">
    <source>
        <dbReference type="EMBL" id="KAJ8902305.1"/>
    </source>
</evidence>
<reference evidence="4 5" key="1">
    <citation type="journal article" date="2023" name="Nat. Commun.">
        <title>Origin of minicircular mitochondrial genomes in red algae.</title>
        <authorList>
            <person name="Lee Y."/>
            <person name="Cho C.H."/>
            <person name="Lee Y.M."/>
            <person name="Park S.I."/>
            <person name="Yang J.H."/>
            <person name="West J.A."/>
            <person name="Bhattacharya D."/>
            <person name="Yoon H.S."/>
        </authorList>
    </citation>
    <scope>NUCLEOTIDE SEQUENCE [LARGE SCALE GENOMIC DNA]</scope>
    <source>
        <strain evidence="4 5">CCMP1338</strain>
        <tissue evidence="4">Whole cell</tissue>
    </source>
</reference>
<dbReference type="InterPro" id="IPR004143">
    <property type="entry name" value="BPL_LPL_catalytic"/>
</dbReference>
<dbReference type="Gene3D" id="3.30.930.10">
    <property type="entry name" value="Bira Bifunctional Protein, Domain 2"/>
    <property type="match status" value="1"/>
</dbReference>
<dbReference type="GO" id="GO:0005737">
    <property type="term" value="C:cytoplasm"/>
    <property type="evidence" value="ECO:0007669"/>
    <property type="project" value="TreeGrafter"/>
</dbReference>
<keyword evidence="2" id="KW-0436">Ligase</keyword>
<dbReference type="PANTHER" id="PTHR12835:SF5">
    <property type="entry name" value="BIOTIN--PROTEIN LIGASE"/>
    <property type="match status" value="1"/>
</dbReference>
<name>A0AAV8UIG0_9RHOD</name>
<proteinExistence type="inferred from homology"/>
<evidence type="ECO:0000256" key="2">
    <source>
        <dbReference type="ARBA" id="ARBA00022598"/>
    </source>
</evidence>
<evidence type="ECO:0000259" key="3">
    <source>
        <dbReference type="PROSITE" id="PS51733"/>
    </source>
</evidence>
<protein>
    <recommendedName>
        <fullName evidence="3">BPL/LPL catalytic domain-containing protein</fullName>
    </recommendedName>
</protein>
<evidence type="ECO:0000256" key="1">
    <source>
        <dbReference type="ARBA" id="ARBA00009934"/>
    </source>
</evidence>
<comment type="caution">
    <text evidence="4">The sequence shown here is derived from an EMBL/GenBank/DDBJ whole genome shotgun (WGS) entry which is preliminary data.</text>
</comment>
<feature type="domain" description="BPL/LPL catalytic" evidence="3">
    <location>
        <begin position="16"/>
        <end position="204"/>
    </location>
</feature>
<dbReference type="AlphaFoldDB" id="A0AAV8UIG0"/>
<comment type="similarity">
    <text evidence="1">Belongs to the biotin--protein ligase family.</text>
</comment>
<sequence>MLLKSVNSELSFFNYPSYVGALSTRVFGQNLKVLAKVDSTQDAVMRMGSLPAEGYTCVADIQTSGKGRGRNQWESPLGCLMFSFRCMIRNPARLGTMQHLVSLALARTANEVARVRIKWPNDIYSSAAYGNDKQMKKVAGVIINSTSVSTQEFLATVGVGVNVENDHPTTCLRSIALGDPQVVTRELVLAKFFNHFEPMFYDFLENGFSMFLEEYRSLWLHSGQRLQLEEEGGSEVTVVDLAPDTGFLLAKQDTGEKHELQPDGRSLDLFQGLIKVKR</sequence>
<organism evidence="4 5">
    <name type="scientific">Rhodosorus marinus</name>
    <dbReference type="NCBI Taxonomy" id="101924"/>
    <lineage>
        <taxon>Eukaryota</taxon>
        <taxon>Rhodophyta</taxon>
        <taxon>Stylonematophyceae</taxon>
        <taxon>Stylonematales</taxon>
        <taxon>Stylonemataceae</taxon>
        <taxon>Rhodosorus</taxon>
    </lineage>
</organism>
<dbReference type="InterPro" id="IPR045864">
    <property type="entry name" value="aa-tRNA-synth_II/BPL/LPL"/>
</dbReference>
<dbReference type="GO" id="GO:0004077">
    <property type="term" value="F:biotin--[biotin carboxyl-carrier protein] ligase activity"/>
    <property type="evidence" value="ECO:0007669"/>
    <property type="project" value="InterPro"/>
</dbReference>
<dbReference type="EMBL" id="JAMWBK010000009">
    <property type="protein sequence ID" value="KAJ8902305.1"/>
    <property type="molecule type" value="Genomic_DNA"/>
</dbReference>
<dbReference type="SUPFAM" id="SSF55681">
    <property type="entry name" value="Class II aaRS and biotin synthetases"/>
    <property type="match status" value="1"/>
</dbReference>
<evidence type="ECO:0000313" key="5">
    <source>
        <dbReference type="Proteomes" id="UP001157974"/>
    </source>
</evidence>
<keyword evidence="5" id="KW-1185">Reference proteome</keyword>
<gene>
    <name evidence="4" type="ORF">NDN08_006712</name>
</gene>
<dbReference type="PANTHER" id="PTHR12835">
    <property type="entry name" value="BIOTIN PROTEIN LIGASE"/>
    <property type="match status" value="1"/>
</dbReference>
<dbReference type="InterPro" id="IPR004408">
    <property type="entry name" value="Biotin_CoA_COase_ligase"/>
</dbReference>
<dbReference type="Proteomes" id="UP001157974">
    <property type="component" value="Unassembled WGS sequence"/>
</dbReference>
<dbReference type="CDD" id="cd16442">
    <property type="entry name" value="BPL"/>
    <property type="match status" value="1"/>
</dbReference>
<dbReference type="PROSITE" id="PS51733">
    <property type="entry name" value="BPL_LPL_CATALYTIC"/>
    <property type="match status" value="1"/>
</dbReference>